<dbReference type="Pfam" id="PF00903">
    <property type="entry name" value="Glyoxalase"/>
    <property type="match status" value="2"/>
</dbReference>
<dbReference type="InterPro" id="IPR004360">
    <property type="entry name" value="Glyas_Fos-R_dOase_dom"/>
</dbReference>
<sequence length="281" mass="31133">MAGSGQKIIKVDQVALKVSDLSRSTAFYEEVIGLRVRKRDNRSVYLSADGVNDLLVLRQLENSVDPPPGATGLFHSALLLPDRADLADFWMHLQNHRQWLKGASDHSVSEAIYLEDPDGIGIEIYSDREAVQVEAMGTEGLDVEDLLQHATNVSWEGVPERTVMGHVHLKVSDLEESIEFYRDVIGLQLMMQQGESAAFMATGGYHHHMGLNTWESQGGSAPPEEATGIEYVLISVPDQDILELIINAAREVTRVEKSEEGDFIVRDPSGIALRFKVRAEV</sequence>
<proteinExistence type="predicted"/>
<dbReference type="CDD" id="cd16359">
    <property type="entry name" value="VOC_BsCatE_like_C"/>
    <property type="match status" value="1"/>
</dbReference>
<comment type="caution">
    <text evidence="2">The sequence shown here is derived from an EMBL/GenBank/DDBJ whole genome shotgun (WGS) entry which is preliminary data.</text>
</comment>
<dbReference type="Gene3D" id="3.10.180.10">
    <property type="entry name" value="2,3-Dihydroxybiphenyl 1,2-Dioxygenase, domain 1"/>
    <property type="match status" value="2"/>
</dbReference>
<evidence type="ECO:0000259" key="1">
    <source>
        <dbReference type="PROSITE" id="PS51819"/>
    </source>
</evidence>
<dbReference type="PANTHER" id="PTHR43279:SF1">
    <property type="entry name" value="CATECHOL-2,3-DIOXYGENASE"/>
    <property type="match status" value="1"/>
</dbReference>
<protein>
    <submittedName>
        <fullName evidence="2">VOC family protein</fullName>
    </submittedName>
</protein>
<dbReference type="PROSITE" id="PS51819">
    <property type="entry name" value="VOC"/>
    <property type="match status" value="2"/>
</dbReference>
<feature type="domain" description="VOC" evidence="1">
    <location>
        <begin position="10"/>
        <end position="127"/>
    </location>
</feature>
<keyword evidence="3" id="KW-1185">Reference proteome</keyword>
<feature type="domain" description="VOC" evidence="1">
    <location>
        <begin position="163"/>
        <end position="278"/>
    </location>
</feature>
<accession>A0A931F7A2</accession>
<dbReference type="Proteomes" id="UP000621436">
    <property type="component" value="Unassembled WGS sequence"/>
</dbReference>
<gene>
    <name evidence="2" type="ORF">I0Q91_05055</name>
</gene>
<dbReference type="AlphaFoldDB" id="A0A931F7A2"/>
<dbReference type="InterPro" id="IPR029068">
    <property type="entry name" value="Glyas_Bleomycin-R_OHBP_Dase"/>
</dbReference>
<name>A0A931F7A2_9FIRM</name>
<dbReference type="SUPFAM" id="SSF54593">
    <property type="entry name" value="Glyoxalase/Bleomycin resistance protein/Dihydroxybiphenyl dioxygenase"/>
    <property type="match status" value="2"/>
</dbReference>
<dbReference type="PANTHER" id="PTHR43279">
    <property type="entry name" value="CATECHOL-2,3-DIOXYGENASE"/>
    <property type="match status" value="1"/>
</dbReference>
<organism evidence="2 3">
    <name type="scientific">Halonatronomonas betaini</name>
    <dbReference type="NCBI Taxonomy" id="2778430"/>
    <lineage>
        <taxon>Bacteria</taxon>
        <taxon>Bacillati</taxon>
        <taxon>Bacillota</taxon>
        <taxon>Clostridia</taxon>
        <taxon>Halanaerobiales</taxon>
        <taxon>Halarsenatibacteraceae</taxon>
        <taxon>Halonatronomonas</taxon>
    </lineage>
</organism>
<evidence type="ECO:0000313" key="3">
    <source>
        <dbReference type="Proteomes" id="UP000621436"/>
    </source>
</evidence>
<evidence type="ECO:0000313" key="2">
    <source>
        <dbReference type="EMBL" id="MBF8436436.1"/>
    </source>
</evidence>
<dbReference type="RefSeq" id="WP_270453321.1">
    <property type="nucleotide sequence ID" value="NZ_JADPIE010000002.1"/>
</dbReference>
<dbReference type="InterPro" id="IPR037523">
    <property type="entry name" value="VOC_core"/>
</dbReference>
<dbReference type="EMBL" id="JADPIE010000002">
    <property type="protein sequence ID" value="MBF8436436.1"/>
    <property type="molecule type" value="Genomic_DNA"/>
</dbReference>
<reference evidence="2" key="1">
    <citation type="submission" date="2020-11" db="EMBL/GenBank/DDBJ databases">
        <title>Halonatronomonas betainensis gen. nov., sp. nov. a novel haloalkaliphilic representative of the family Halanaerobiacae capable of betaine degradation.</title>
        <authorList>
            <person name="Boltyanskaya Y."/>
            <person name="Kevbrin V."/>
            <person name="Detkova E."/>
            <person name="Grouzdev D.S."/>
            <person name="Koziaeva V."/>
            <person name="Zhilina T."/>
        </authorList>
    </citation>
    <scope>NUCLEOTIDE SEQUENCE</scope>
    <source>
        <strain evidence="2">Z-7014</strain>
    </source>
</reference>